<keyword evidence="2" id="KW-1185">Reference proteome</keyword>
<sequence length="182" mass="19594">MVYTGEVAIQREAPGIAPTKDAAKGFTERLVMQTVFDVLEQQGRSALLPDAIISNILSQLKIQINYDPMECKGATISKGPATQITGNKDKVPHCIVVDSTVTGTCPVNQGNMMVNCMTIGMPMMVESISANQTTISGTLTTTNIIMANWSRQMWQSIVSKAIRMLASGPFRSNFFAASATVS</sequence>
<protein>
    <submittedName>
        <fullName evidence="1">Uncharacterized protein</fullName>
    </submittedName>
</protein>
<evidence type="ECO:0000313" key="1">
    <source>
        <dbReference type="EMBL" id="KAJ1365032.1"/>
    </source>
</evidence>
<evidence type="ECO:0000313" key="2">
    <source>
        <dbReference type="Proteomes" id="UP001196413"/>
    </source>
</evidence>
<name>A0AAD5N927_PARTN</name>
<gene>
    <name evidence="1" type="ORF">KIN20_025241</name>
</gene>
<reference evidence="1" key="1">
    <citation type="submission" date="2021-06" db="EMBL/GenBank/DDBJ databases">
        <title>Parelaphostrongylus tenuis whole genome reference sequence.</title>
        <authorList>
            <person name="Garwood T.J."/>
            <person name="Larsen P.A."/>
            <person name="Fountain-Jones N.M."/>
            <person name="Garbe J.R."/>
            <person name="Macchietto M.G."/>
            <person name="Kania S.A."/>
            <person name="Gerhold R.W."/>
            <person name="Richards J.E."/>
            <person name="Wolf T.M."/>
        </authorList>
    </citation>
    <scope>NUCLEOTIDE SEQUENCE</scope>
    <source>
        <strain evidence="1">MNPRO001-30</strain>
        <tissue evidence="1">Meninges</tissue>
    </source>
</reference>
<comment type="caution">
    <text evidence="1">The sequence shown here is derived from an EMBL/GenBank/DDBJ whole genome shotgun (WGS) entry which is preliminary data.</text>
</comment>
<dbReference type="AlphaFoldDB" id="A0AAD5N927"/>
<organism evidence="1 2">
    <name type="scientific">Parelaphostrongylus tenuis</name>
    <name type="common">Meningeal worm</name>
    <dbReference type="NCBI Taxonomy" id="148309"/>
    <lineage>
        <taxon>Eukaryota</taxon>
        <taxon>Metazoa</taxon>
        <taxon>Ecdysozoa</taxon>
        <taxon>Nematoda</taxon>
        <taxon>Chromadorea</taxon>
        <taxon>Rhabditida</taxon>
        <taxon>Rhabditina</taxon>
        <taxon>Rhabditomorpha</taxon>
        <taxon>Strongyloidea</taxon>
        <taxon>Metastrongylidae</taxon>
        <taxon>Parelaphostrongylus</taxon>
    </lineage>
</organism>
<dbReference type="Proteomes" id="UP001196413">
    <property type="component" value="Unassembled WGS sequence"/>
</dbReference>
<proteinExistence type="predicted"/>
<dbReference type="EMBL" id="JAHQIW010005152">
    <property type="protein sequence ID" value="KAJ1365032.1"/>
    <property type="molecule type" value="Genomic_DNA"/>
</dbReference>
<accession>A0AAD5N927</accession>